<keyword evidence="3" id="KW-1185">Reference proteome</keyword>
<proteinExistence type="predicted"/>
<feature type="region of interest" description="Disordered" evidence="1">
    <location>
        <begin position="1"/>
        <end position="25"/>
    </location>
</feature>
<organism evidence="2 3">
    <name type="scientific">Ajellomyces dermatitidis (strain ER-3 / ATCC MYA-2586)</name>
    <name type="common">Blastomyces dermatitidis</name>
    <dbReference type="NCBI Taxonomy" id="559297"/>
    <lineage>
        <taxon>Eukaryota</taxon>
        <taxon>Fungi</taxon>
        <taxon>Dikarya</taxon>
        <taxon>Ascomycota</taxon>
        <taxon>Pezizomycotina</taxon>
        <taxon>Eurotiomycetes</taxon>
        <taxon>Eurotiomycetidae</taxon>
        <taxon>Onygenales</taxon>
        <taxon>Ajellomycetaceae</taxon>
        <taxon>Blastomyces</taxon>
    </lineage>
</organism>
<sequence length="251" mass="28835">MGSVRTQLNNLNTNPSTAVNRSHHRRTEDANAAIMSHTASQTWLSTETREFEAWVRVRNTMMYVAPKSPFTPRTFGAWISHRLAWMEEKHSRLLRQALRRAIERGRCEPVQVGPVLGGKKLPDGLALVLARETIWVPRRAYPSIRDLAPWPSYEEFKHEGDDRSKSGYCRFPPLPRGHGNETVNWKQRMPVKQHRFDEVGRPALGAGSVRLQYLEGEILRLVGNALLAELGWLKRSYYCMEEIDSGGFEWL</sequence>
<accession>A0ABP2END9</accession>
<feature type="compositionally biased region" description="Polar residues" evidence="1">
    <location>
        <begin position="1"/>
        <end position="20"/>
    </location>
</feature>
<evidence type="ECO:0000313" key="2">
    <source>
        <dbReference type="EMBL" id="EEQ84946.1"/>
    </source>
</evidence>
<reference evidence="3" key="1">
    <citation type="journal article" date="2015" name="PLoS Genet.">
        <title>The dynamic genome and transcriptome of the human fungal pathogen Blastomyces and close relative Emmonsia.</title>
        <authorList>
            <person name="Munoz J.F."/>
            <person name="Gauthier G.M."/>
            <person name="Desjardins C.A."/>
            <person name="Gallo J.E."/>
            <person name="Holder J."/>
            <person name="Sullivan T.D."/>
            <person name="Marty A.J."/>
            <person name="Carmen J.C."/>
            <person name="Chen Z."/>
            <person name="Ding L."/>
            <person name="Gujja S."/>
            <person name="Magrini V."/>
            <person name="Misas E."/>
            <person name="Mitreva M."/>
            <person name="Priest M."/>
            <person name="Saif S."/>
            <person name="Whiston E.A."/>
            <person name="Young S."/>
            <person name="Zeng Q."/>
            <person name="Goldman W.E."/>
            <person name="Mardis E.R."/>
            <person name="Taylor J.W."/>
            <person name="McEwen J.G."/>
            <person name="Clay O.K."/>
            <person name="Klein B.S."/>
            <person name="Cuomo C.A."/>
        </authorList>
    </citation>
    <scope>NUCLEOTIDE SEQUENCE [LARGE SCALE GENOMIC DNA]</scope>
    <source>
        <strain evidence="3">ER-3 / ATCC MYA-2586</strain>
    </source>
</reference>
<dbReference type="Proteomes" id="UP000002039">
    <property type="component" value="Unassembled WGS sequence"/>
</dbReference>
<evidence type="ECO:0000256" key="1">
    <source>
        <dbReference type="SAM" id="MobiDB-lite"/>
    </source>
</evidence>
<evidence type="ECO:0000313" key="3">
    <source>
        <dbReference type="Proteomes" id="UP000002039"/>
    </source>
</evidence>
<name>A0ABP2END9_AJEDR</name>
<dbReference type="RefSeq" id="XP_045272810.1">
    <property type="nucleotide sequence ID" value="XM_045423991.1"/>
</dbReference>
<protein>
    <submittedName>
        <fullName evidence="2">Uncharacterized protein</fullName>
    </submittedName>
</protein>
<dbReference type="EMBL" id="EQ999982">
    <property type="protein sequence ID" value="EEQ84946.1"/>
    <property type="molecule type" value="Genomic_DNA"/>
</dbReference>
<dbReference type="GeneID" id="69029817"/>
<gene>
    <name evidence="2" type="ORF">BDCG_08215</name>
</gene>